<proteinExistence type="predicted"/>
<gene>
    <name evidence="2" type="ORF">A2161_12360</name>
</gene>
<name>A0A1F7RMB4_9BACT</name>
<organism evidence="2 3">
    <name type="scientific">Candidatus Schekmanbacteria bacterium RBG_13_48_7</name>
    <dbReference type="NCBI Taxonomy" id="1817878"/>
    <lineage>
        <taxon>Bacteria</taxon>
        <taxon>Candidatus Schekmaniibacteriota</taxon>
    </lineage>
</organism>
<evidence type="ECO:0000256" key="1">
    <source>
        <dbReference type="SAM" id="Phobius"/>
    </source>
</evidence>
<dbReference type="EMBL" id="MGDD01000336">
    <property type="protein sequence ID" value="OGL42007.1"/>
    <property type="molecule type" value="Genomic_DNA"/>
</dbReference>
<accession>A0A1F7RMB4</accession>
<comment type="caution">
    <text evidence="2">The sequence shown here is derived from an EMBL/GenBank/DDBJ whole genome shotgun (WGS) entry which is preliminary data.</text>
</comment>
<dbReference type="InterPro" id="IPR011990">
    <property type="entry name" value="TPR-like_helical_dom_sf"/>
</dbReference>
<feature type="transmembrane region" description="Helical" evidence="1">
    <location>
        <begin position="72"/>
        <end position="92"/>
    </location>
</feature>
<evidence type="ECO:0000313" key="3">
    <source>
        <dbReference type="Proteomes" id="UP000179266"/>
    </source>
</evidence>
<keyword evidence="1" id="KW-0472">Membrane</keyword>
<evidence type="ECO:0000313" key="2">
    <source>
        <dbReference type="EMBL" id="OGL42007.1"/>
    </source>
</evidence>
<protein>
    <submittedName>
        <fullName evidence="2">Uncharacterized protein</fullName>
    </submittedName>
</protein>
<dbReference type="InterPro" id="IPR019734">
    <property type="entry name" value="TPR_rpt"/>
</dbReference>
<dbReference type="Proteomes" id="UP000179266">
    <property type="component" value="Unassembled WGS sequence"/>
</dbReference>
<keyword evidence="1" id="KW-0812">Transmembrane</keyword>
<dbReference type="Gene3D" id="1.25.40.10">
    <property type="entry name" value="Tetratricopeptide repeat domain"/>
    <property type="match status" value="1"/>
</dbReference>
<sequence length="329" mass="37899">MLARKLHNHTISRREVAKRLNISLRQLTILERQTNIIPMNDHMFLLKKQYTFNDFNQIKKVINIENKPIPKLSTILIVVVVFAVSFVFTGMLRSQGKFEKNPSAVTMEIPPDAKIDQGVNMLRRGKIAEARAAFQSSMTCGVSNIEQRAAYQYIESFKDDSELYPQMLEKFVSDFPGNRYTGDVLFSLANFYNQQNLVKQALIYYSQLVNEYPNHIHMPNATVQIIRIETMLNMYTDAVKTANEFIQKYPKNVYAPKIIYAAASLLDGKLNQHMAGLELFRKLYSEYPEYESMNVQMKIEELTNDWDGDNIIAAMEMDNGTSDGEDPFN</sequence>
<dbReference type="AlphaFoldDB" id="A0A1F7RMB4"/>
<dbReference type="Pfam" id="PF13174">
    <property type="entry name" value="TPR_6"/>
    <property type="match status" value="1"/>
</dbReference>
<dbReference type="SUPFAM" id="SSF48452">
    <property type="entry name" value="TPR-like"/>
    <property type="match status" value="1"/>
</dbReference>
<reference evidence="2 3" key="1">
    <citation type="journal article" date="2016" name="Nat. Commun.">
        <title>Thousands of microbial genomes shed light on interconnected biogeochemical processes in an aquifer system.</title>
        <authorList>
            <person name="Anantharaman K."/>
            <person name="Brown C.T."/>
            <person name="Hug L.A."/>
            <person name="Sharon I."/>
            <person name="Castelle C.J."/>
            <person name="Probst A.J."/>
            <person name="Thomas B.C."/>
            <person name="Singh A."/>
            <person name="Wilkins M.J."/>
            <person name="Karaoz U."/>
            <person name="Brodie E.L."/>
            <person name="Williams K.H."/>
            <person name="Hubbard S.S."/>
            <person name="Banfield J.F."/>
        </authorList>
    </citation>
    <scope>NUCLEOTIDE SEQUENCE [LARGE SCALE GENOMIC DNA]</scope>
</reference>
<keyword evidence="1" id="KW-1133">Transmembrane helix</keyword>